<dbReference type="RefSeq" id="WP_130046793.1">
    <property type="nucleotide sequence ID" value="NZ_SEZK01000001.1"/>
</dbReference>
<dbReference type="PROSITE" id="PS51635">
    <property type="entry name" value="PNPLA"/>
    <property type="match status" value="1"/>
</dbReference>
<protein>
    <recommendedName>
        <fullName evidence="4">PNPLA domain-containing protein</fullName>
    </recommendedName>
</protein>
<accession>A0A4Q5KYE3</accession>
<evidence type="ECO:0000313" key="5">
    <source>
        <dbReference type="EMBL" id="RYU54931.1"/>
    </source>
</evidence>
<evidence type="ECO:0000256" key="1">
    <source>
        <dbReference type="ARBA" id="ARBA00023098"/>
    </source>
</evidence>
<dbReference type="GO" id="GO:0016787">
    <property type="term" value="F:hydrolase activity"/>
    <property type="evidence" value="ECO:0007669"/>
    <property type="project" value="UniProtKB-UniRule"/>
</dbReference>
<keyword evidence="2" id="KW-0378">Hydrolase</keyword>
<dbReference type="GO" id="GO:0016042">
    <property type="term" value="P:lipid catabolic process"/>
    <property type="evidence" value="ECO:0007669"/>
    <property type="project" value="UniProtKB-UniRule"/>
</dbReference>
<dbReference type="Proteomes" id="UP000294063">
    <property type="component" value="Unassembled WGS sequence"/>
</dbReference>
<dbReference type="InterPro" id="IPR052580">
    <property type="entry name" value="Lipid_Hydrolase"/>
</dbReference>
<name>A0A4Q5KYE3_9GAMM</name>
<evidence type="ECO:0000259" key="4">
    <source>
        <dbReference type="PROSITE" id="PS51635"/>
    </source>
</evidence>
<evidence type="ECO:0000256" key="3">
    <source>
        <dbReference type="SAM" id="Phobius"/>
    </source>
</evidence>
<dbReference type="InterPro" id="IPR016035">
    <property type="entry name" value="Acyl_Trfase/lysoPLipase"/>
</dbReference>
<feature type="transmembrane region" description="Helical" evidence="3">
    <location>
        <begin position="31"/>
        <end position="52"/>
    </location>
</feature>
<keyword evidence="3" id="KW-1133">Transmembrane helix</keyword>
<dbReference type="AlphaFoldDB" id="A0A4Q5KYE3"/>
<evidence type="ECO:0000313" key="6">
    <source>
        <dbReference type="EMBL" id="RYU66557.1"/>
    </source>
</evidence>
<dbReference type="EMBL" id="SEZN01000003">
    <property type="protein sequence ID" value="RYU66557.1"/>
    <property type="molecule type" value="Genomic_DNA"/>
</dbReference>
<feature type="active site" description="Nucleophile" evidence="2">
    <location>
        <position position="38"/>
    </location>
</feature>
<feature type="short sequence motif" description="GXGXXG" evidence="2">
    <location>
        <begin position="9"/>
        <end position="14"/>
    </location>
</feature>
<keyword evidence="3" id="KW-0472">Membrane</keyword>
<dbReference type="SUPFAM" id="SSF52151">
    <property type="entry name" value="FabD/lysophospholipase-like"/>
    <property type="match status" value="1"/>
</dbReference>
<dbReference type="PANTHER" id="PTHR46394">
    <property type="entry name" value="ANNEXIN"/>
    <property type="match status" value="1"/>
</dbReference>
<keyword evidence="2" id="KW-0442">Lipid degradation</keyword>
<dbReference type="EMBL" id="SEZK01000001">
    <property type="protein sequence ID" value="RYU54931.1"/>
    <property type="molecule type" value="Genomic_DNA"/>
</dbReference>
<dbReference type="Gene3D" id="3.40.1090.10">
    <property type="entry name" value="Cytosolic phospholipase A2 catalytic domain"/>
    <property type="match status" value="1"/>
</dbReference>
<evidence type="ECO:0000256" key="2">
    <source>
        <dbReference type="PROSITE-ProRule" id="PRU01161"/>
    </source>
</evidence>
<gene>
    <name evidence="6" type="ORF">ERW53_02550</name>
    <name evidence="5" type="ORF">ERW57_01435</name>
</gene>
<proteinExistence type="predicted"/>
<dbReference type="Pfam" id="PF01734">
    <property type="entry name" value="Patatin"/>
    <property type="match status" value="1"/>
</dbReference>
<keyword evidence="8" id="KW-1185">Reference proteome</keyword>
<keyword evidence="3" id="KW-0812">Transmembrane</keyword>
<comment type="caution">
    <text evidence="5">The sequence shown here is derived from an EMBL/GenBank/DDBJ whole genome shotgun (WGS) entry which is preliminary data.</text>
</comment>
<feature type="active site" description="Proton acceptor" evidence="2">
    <location>
        <position position="231"/>
    </location>
</feature>
<dbReference type="InterPro" id="IPR002641">
    <property type="entry name" value="PNPLA_dom"/>
</dbReference>
<dbReference type="PANTHER" id="PTHR46394:SF1">
    <property type="entry name" value="PNPLA DOMAIN-CONTAINING PROTEIN"/>
    <property type="match status" value="1"/>
</dbReference>
<feature type="short sequence motif" description="GXSXG" evidence="2">
    <location>
        <begin position="36"/>
        <end position="40"/>
    </location>
</feature>
<keyword evidence="1 2" id="KW-0443">Lipid metabolism</keyword>
<reference evidence="7 8" key="1">
    <citation type="submission" date="2019-02" db="EMBL/GenBank/DDBJ databases">
        <title>Genome sequences of Aliivibrio finisterrensis strains from farmed Atlantic salmon.</title>
        <authorList>
            <person name="Bowman J.P."/>
        </authorList>
    </citation>
    <scope>NUCLEOTIDE SEQUENCE [LARGE SCALE GENOMIC DNA]</scope>
    <source>
        <strain evidence="6 8">A21</strain>
        <strain evidence="5 7">A46</strain>
    </source>
</reference>
<organism evidence="5 7">
    <name type="scientific">Aliivibrio finisterrensis</name>
    <dbReference type="NCBI Taxonomy" id="511998"/>
    <lineage>
        <taxon>Bacteria</taxon>
        <taxon>Pseudomonadati</taxon>
        <taxon>Pseudomonadota</taxon>
        <taxon>Gammaproteobacteria</taxon>
        <taxon>Vibrionales</taxon>
        <taxon>Vibrionaceae</taxon>
        <taxon>Aliivibrio</taxon>
    </lineage>
</organism>
<feature type="short sequence motif" description="DGA/G" evidence="2">
    <location>
        <begin position="231"/>
        <end position="233"/>
    </location>
</feature>
<evidence type="ECO:0000313" key="8">
    <source>
        <dbReference type="Proteomes" id="UP000294166"/>
    </source>
</evidence>
<sequence>MKAYGIFAGGGVKGAALAGALEAAQRENVDFLGYGGASAGAIIAYLAAIGYGGREIYIKMIRSPFKDMLFEDKGEKLFLLKKSANSFSSFPVSFKSMFKGTNRNNFVDKAKNIVLTCPPFIKSIAPLVNVVRSKELGIYDTNHLRTTLVEWTKKQIPSLLSVHDDRLTFAQLYKETNLELKIICSDLSSKRAVVYSFQTTPNEDVFDAVCSSASYPFLFNPQINNEKVLIDGGLSSNVPMFMFKDEQKSANIPIYAFDLHKEAILPEGELGRFSYLSRLIDTALEASDNVMFDMLNAKRVKVNVPQDIDTLDVNVSKLDVMRLYYAGLTDGLEFFSNDQTVKLLKASLDDITKEALANYGSAEMFKVVLNAIQEESTFEEELVRVWLYVPTSRNSLVSISGSANASGKQYEWSLDSNDDVIDAREAWMKKAEIVSSDNAETKTRISFPIFREEDTLRFHQSNTTESHCIGVLVLDTNVAPEECMWLYLHKTRVVLEETFRTEMLQPWLILLGRVLSNARF</sequence>
<feature type="domain" description="PNPLA" evidence="4">
    <location>
        <begin position="5"/>
        <end position="244"/>
    </location>
</feature>
<evidence type="ECO:0000313" key="7">
    <source>
        <dbReference type="Proteomes" id="UP000294063"/>
    </source>
</evidence>
<dbReference type="Proteomes" id="UP000294166">
    <property type="component" value="Unassembled WGS sequence"/>
</dbReference>